<evidence type="ECO:0000313" key="1">
    <source>
        <dbReference type="EMBL" id="MYR32638.1"/>
    </source>
</evidence>
<evidence type="ECO:0008006" key="3">
    <source>
        <dbReference type="Google" id="ProtNLM"/>
    </source>
</evidence>
<dbReference type="RefSeq" id="WP_042284370.1">
    <property type="nucleotide sequence ID" value="NZ_BAZE01000010.1"/>
</dbReference>
<organism evidence="1 2">
    <name type="scientific">Nocardiopsis alba</name>
    <dbReference type="NCBI Taxonomy" id="53437"/>
    <lineage>
        <taxon>Bacteria</taxon>
        <taxon>Bacillati</taxon>
        <taxon>Actinomycetota</taxon>
        <taxon>Actinomycetes</taxon>
        <taxon>Streptosporangiales</taxon>
        <taxon>Nocardiopsidaceae</taxon>
        <taxon>Nocardiopsis</taxon>
    </lineage>
</organism>
<dbReference type="AlphaFoldDB" id="A0A7K2IRN2"/>
<name>A0A7K2IRN2_9ACTN</name>
<proteinExistence type="predicted"/>
<accession>A0A7K2IRN2</accession>
<protein>
    <recommendedName>
        <fullName evidence="3">Thiopeptide-type bacteriocin biosynthesis domain-containing protein</fullName>
    </recommendedName>
</protein>
<dbReference type="GeneID" id="91392971"/>
<gene>
    <name evidence="1" type="ORF">GTW20_10220</name>
</gene>
<comment type="caution">
    <text evidence="1">The sequence shown here is derived from an EMBL/GenBank/DDBJ whole genome shotgun (WGS) entry which is preliminary data.</text>
</comment>
<dbReference type="Proteomes" id="UP000467124">
    <property type="component" value="Unassembled WGS sequence"/>
</dbReference>
<reference evidence="1 2" key="1">
    <citation type="journal article" date="2019" name="Nat. Commun.">
        <title>The antimicrobial potential of Streptomyces from insect microbiomes.</title>
        <authorList>
            <person name="Chevrette M.G."/>
            <person name="Carlson C.M."/>
            <person name="Ortega H.E."/>
            <person name="Thomas C."/>
            <person name="Ananiev G.E."/>
            <person name="Barns K.J."/>
            <person name="Book A.J."/>
            <person name="Cagnazzo J."/>
            <person name="Carlos C."/>
            <person name="Flanigan W."/>
            <person name="Grubbs K.J."/>
            <person name="Horn H.A."/>
            <person name="Hoffmann F.M."/>
            <person name="Klassen J.L."/>
            <person name="Knack J.J."/>
            <person name="Lewin G.R."/>
            <person name="McDonald B.R."/>
            <person name="Muller L."/>
            <person name="Melo W.G.P."/>
            <person name="Pinto-Tomas A.A."/>
            <person name="Schmitz A."/>
            <person name="Wendt-Pienkowski E."/>
            <person name="Wildman S."/>
            <person name="Zhao M."/>
            <person name="Zhang F."/>
            <person name="Bugni T.S."/>
            <person name="Andes D.R."/>
            <person name="Pupo M.T."/>
            <person name="Currie C.R."/>
        </authorList>
    </citation>
    <scope>NUCLEOTIDE SEQUENCE [LARGE SCALE GENOMIC DNA]</scope>
    <source>
        <strain evidence="1 2">SID5840</strain>
    </source>
</reference>
<evidence type="ECO:0000313" key="2">
    <source>
        <dbReference type="Proteomes" id="UP000467124"/>
    </source>
</evidence>
<dbReference type="EMBL" id="WWHY01000001">
    <property type="protein sequence ID" value="MYR32638.1"/>
    <property type="molecule type" value="Genomic_DNA"/>
</dbReference>
<sequence length="384" mass="42975">MTVGLRVTYYDSDKSALLGDCLVPAAREAAAREGVTAAWLHLHWRLGPHCVLYLDGSPEAVAEAADRAERRLSAFVERHPSRRVLDPAEYEGFSRSMGRLELVEGPYSPLTPDNSVLRLPGDPVDTFLRGPEAIALKGRVLTDGLDRVADQVDGRGGRSAVTANVFSGMGAIATRYPEWGLRSGYQAFLSHWKEYFHWSDSEGRAQERLAASYRGQRENLVATLRGIHEGDGADPYAEAWGTWVDRWLPEAVALARQGHILPFPHPERQETAARLGDDVGVRWSGSDERSYSDFHREFRKLDFTRLGDGHGFAAFRFVINCFFDLLPLMGVTPIQRYSVAYLLTEAAQEVVGESWEETVRRVVDHQSRDPELRPTLPWRGDGDV</sequence>